<dbReference type="FunFam" id="1.10.730.10:FF:000014">
    <property type="entry name" value="Valine--tRNA ligase"/>
    <property type="match status" value="1"/>
</dbReference>
<keyword evidence="3 12" id="KW-0963">Cytoplasm</keyword>
<dbReference type="InterPro" id="IPR014729">
    <property type="entry name" value="Rossmann-like_a/b/a_fold"/>
</dbReference>
<evidence type="ECO:0000256" key="12">
    <source>
        <dbReference type="HAMAP-Rule" id="MF_02004"/>
    </source>
</evidence>
<dbReference type="GO" id="GO:0004832">
    <property type="term" value="F:valine-tRNA ligase activity"/>
    <property type="evidence" value="ECO:0007669"/>
    <property type="project" value="UniProtKB-UniRule"/>
</dbReference>
<evidence type="ECO:0000256" key="10">
    <source>
        <dbReference type="ARBA" id="ARBA00047552"/>
    </source>
</evidence>
<keyword evidence="8 12" id="KW-0175">Coiled coil</keyword>
<dbReference type="CDD" id="cd07962">
    <property type="entry name" value="Anticodon_Ia_Val"/>
    <property type="match status" value="1"/>
</dbReference>
<dbReference type="EMBL" id="CADCWI010000114">
    <property type="protein sequence ID" value="CAA9564991.1"/>
    <property type="molecule type" value="Genomic_DNA"/>
</dbReference>
<comment type="domain">
    <text evidence="12">ValRS has two distinct active sites: one for aminoacylation and one for editing. The misactivated threonine is translocated from the active site to the editing site.</text>
</comment>
<dbReference type="SUPFAM" id="SSF47323">
    <property type="entry name" value="Anticodon-binding domain of a subclass of class I aminoacyl-tRNA synthetases"/>
    <property type="match status" value="1"/>
</dbReference>
<evidence type="ECO:0000256" key="2">
    <source>
        <dbReference type="ARBA" id="ARBA00011245"/>
    </source>
</evidence>
<dbReference type="NCBIfam" id="NF004349">
    <property type="entry name" value="PRK05729.1"/>
    <property type="match status" value="1"/>
</dbReference>
<dbReference type="GO" id="GO:0005524">
    <property type="term" value="F:ATP binding"/>
    <property type="evidence" value="ECO:0007669"/>
    <property type="project" value="UniProtKB-UniRule"/>
</dbReference>
<keyword evidence="7 12" id="KW-0648">Protein biosynthesis</keyword>
<dbReference type="InterPro" id="IPR010978">
    <property type="entry name" value="tRNA-bd_arm"/>
</dbReference>
<dbReference type="GO" id="GO:0006438">
    <property type="term" value="P:valyl-tRNA aminoacylation"/>
    <property type="evidence" value="ECO:0007669"/>
    <property type="project" value="UniProtKB-UniRule"/>
</dbReference>
<dbReference type="PRINTS" id="PR00986">
    <property type="entry name" value="TRNASYNTHVAL"/>
</dbReference>
<evidence type="ECO:0000256" key="11">
    <source>
        <dbReference type="ARBA" id="ARBA00060830"/>
    </source>
</evidence>
<dbReference type="InterPro" id="IPR002300">
    <property type="entry name" value="aa-tRNA-synth_Ia"/>
</dbReference>
<protein>
    <recommendedName>
        <fullName evidence="12">Valine--tRNA ligase</fullName>
        <ecNumber evidence="12">6.1.1.9</ecNumber>
    </recommendedName>
    <alternativeName>
        <fullName evidence="12">Valyl-tRNA synthetase</fullName>
        <shortName evidence="12">ValRS</shortName>
    </alternativeName>
</protein>
<dbReference type="SUPFAM" id="SSF46589">
    <property type="entry name" value="tRNA-binding arm"/>
    <property type="match status" value="1"/>
</dbReference>
<dbReference type="FunFam" id="3.40.50.620:FF:000098">
    <property type="entry name" value="Valine--tRNA ligase"/>
    <property type="match status" value="1"/>
</dbReference>
<dbReference type="Gene3D" id="3.90.740.10">
    <property type="entry name" value="Valyl/Leucyl/Isoleucyl-tRNA synthetase, editing domain"/>
    <property type="match status" value="1"/>
</dbReference>
<evidence type="ECO:0000259" key="13">
    <source>
        <dbReference type="Pfam" id="PF00133"/>
    </source>
</evidence>
<dbReference type="InterPro" id="IPR013155">
    <property type="entry name" value="M/V/L/I-tRNA-synth_anticd-bd"/>
</dbReference>
<dbReference type="AlphaFoldDB" id="A0A6J4V1Z9"/>
<comment type="similarity">
    <text evidence="11 12">Belongs to the class-I aminoacyl-tRNA synthetase family. ValS type 1 subfamily.</text>
</comment>
<evidence type="ECO:0000259" key="15">
    <source>
        <dbReference type="Pfam" id="PF10458"/>
    </source>
</evidence>
<dbReference type="Pfam" id="PF08264">
    <property type="entry name" value="Anticodon_1"/>
    <property type="match status" value="1"/>
</dbReference>
<dbReference type="InterPro" id="IPR001412">
    <property type="entry name" value="aa-tRNA-synth_I_CS"/>
</dbReference>
<evidence type="ECO:0000256" key="1">
    <source>
        <dbReference type="ARBA" id="ARBA00004496"/>
    </source>
</evidence>
<dbReference type="FunFam" id="3.90.740.10:FF:000008">
    <property type="entry name" value="Valine--tRNA ligase, mitochondrial"/>
    <property type="match status" value="1"/>
</dbReference>
<sequence length="898" mass="101056">MATASTSRPAIAQQDELASSYDPAAIEQGLYDWWDSQGFFAPPPERDGDSSRPFVTIMPPPNVTDVLHVGHALFVALQDIMTRWHRMRGEPSLWLPGADHAGIAGQWVVERLLAEEGLTRHDLGREKFLERVWEFMNEYRPRIREQMKLLGASCDWSRFSFTMDPGPARAVRVAFKHLYDKGLIYRGERIISWCPRCRTALSDLEVKHREEPTSLWHLAYPVEGLDEVIEVATTRPETMLGDTGVAVHPDDERYRHLTGKRIRLPIVNRLIPIVADRHVDREFGTGAVKVTPAHDPNDFEIAQRTGLPGINILNLDATLNENAGEFQGMTIDQARRDVVARAQAEGWLVSIEPHTHSVGHCDRCDTVIQPLISKQWFVKMAPLAEPALAAAQYGQLTFIPERYKGVYDNWLENIHDWTISRQLWWGHQIPIWYCQRCEGIHVTVEETLAACPDCGGPVEQDPDVLDTWFSSSLWPMSTLGWPDRTPDLARFYPGTVMETGYEIIFHWVARMVFMGIELMGEVPFETVYLHGMVRDIDGAKMSKTKGNGIDPIEVSSLYGADALRLTLVTQASPGNDSRLSIQKVEAGRNFGNKLWNATRFALRSIGDSAIAMEDDGPARPTGDLALADRWILSRLDEVTRSSTRLLETYQFGEAGRQINDFIWTELCDWYIEAAKVRLREESSGRGDVAQVLAYTMERSLRLLHPFMPFITEALWQRLPHVGTSIMIASWPEAGEKDADAEHAFGTIMGLVRGIRNARAEAGVEPARWIAAHVYAGDLASAIESSRAELGLLARVADDQLVISGDEPRHEPRSMTVLAGEAVAILPLAEMIDVGVERARLERELEEAEQERQRAEKQLGNESFVSRAPEHVVKVQRDRLARSTEQIAIIRNRLEALDG</sequence>
<dbReference type="PANTHER" id="PTHR11946:SF93">
    <property type="entry name" value="VALINE--TRNA LIGASE, CHLOROPLASTIC_MITOCHONDRIAL 2"/>
    <property type="match status" value="1"/>
</dbReference>
<feature type="domain" description="Valyl-tRNA synthetase tRNA-binding arm" evidence="15">
    <location>
        <begin position="832"/>
        <end position="896"/>
    </location>
</feature>
<dbReference type="InterPro" id="IPR009008">
    <property type="entry name" value="Val/Leu/Ile-tRNA-synth_edit"/>
</dbReference>
<comment type="caution">
    <text evidence="12">Lacks conserved residue(s) required for the propagation of feature annotation.</text>
</comment>
<evidence type="ECO:0000256" key="8">
    <source>
        <dbReference type="ARBA" id="ARBA00023054"/>
    </source>
</evidence>
<feature type="short sequence motif" description="'KMSKS' region" evidence="12">
    <location>
        <begin position="540"/>
        <end position="544"/>
    </location>
</feature>
<dbReference type="Pfam" id="PF00133">
    <property type="entry name" value="tRNA-synt_1"/>
    <property type="match status" value="1"/>
</dbReference>
<dbReference type="EC" id="6.1.1.9" evidence="12"/>
<dbReference type="SUPFAM" id="SSF52374">
    <property type="entry name" value="Nucleotidylyl transferase"/>
    <property type="match status" value="1"/>
</dbReference>
<gene>
    <name evidence="12" type="primary">valS</name>
    <name evidence="16" type="ORF">AVDCRST_MAG43-2251</name>
</gene>
<dbReference type="Gene3D" id="1.10.287.380">
    <property type="entry name" value="Valyl-tRNA synthetase, C-terminal domain"/>
    <property type="match status" value="1"/>
</dbReference>
<feature type="domain" description="Aminoacyl-tRNA synthetase class Ia" evidence="13">
    <location>
        <begin position="30"/>
        <end position="579"/>
    </location>
</feature>
<keyword evidence="6 12" id="KW-0067">ATP-binding</keyword>
<dbReference type="InterPro" id="IPR037118">
    <property type="entry name" value="Val-tRNA_synth_C_sf"/>
</dbReference>
<evidence type="ECO:0000256" key="3">
    <source>
        <dbReference type="ARBA" id="ARBA00022490"/>
    </source>
</evidence>
<dbReference type="InterPro" id="IPR019499">
    <property type="entry name" value="Val-tRNA_synth_tRNA-bd"/>
</dbReference>
<dbReference type="HAMAP" id="MF_02004">
    <property type="entry name" value="Val_tRNA_synth_type1"/>
    <property type="match status" value="1"/>
</dbReference>
<dbReference type="FunFam" id="1.10.287.380:FF:000001">
    <property type="entry name" value="Valine--tRNA ligase"/>
    <property type="match status" value="1"/>
</dbReference>
<dbReference type="SUPFAM" id="SSF50677">
    <property type="entry name" value="ValRS/IleRS/LeuRS editing domain"/>
    <property type="match status" value="1"/>
</dbReference>
<organism evidence="16">
    <name type="scientific">uncultured Thermomicrobiales bacterium</name>
    <dbReference type="NCBI Taxonomy" id="1645740"/>
    <lineage>
        <taxon>Bacteria</taxon>
        <taxon>Pseudomonadati</taxon>
        <taxon>Thermomicrobiota</taxon>
        <taxon>Thermomicrobia</taxon>
        <taxon>Thermomicrobiales</taxon>
        <taxon>environmental samples</taxon>
    </lineage>
</organism>
<accession>A0A6J4V1Z9</accession>
<dbReference type="GO" id="GO:0002161">
    <property type="term" value="F:aminoacyl-tRNA deacylase activity"/>
    <property type="evidence" value="ECO:0007669"/>
    <property type="project" value="InterPro"/>
</dbReference>
<evidence type="ECO:0000313" key="16">
    <source>
        <dbReference type="EMBL" id="CAA9564991.1"/>
    </source>
</evidence>
<dbReference type="PROSITE" id="PS00178">
    <property type="entry name" value="AA_TRNA_LIGASE_I"/>
    <property type="match status" value="1"/>
</dbReference>
<evidence type="ECO:0000256" key="6">
    <source>
        <dbReference type="ARBA" id="ARBA00022840"/>
    </source>
</evidence>
<dbReference type="InterPro" id="IPR033705">
    <property type="entry name" value="Anticodon_Ia_Val"/>
</dbReference>
<reference evidence="16" key="1">
    <citation type="submission" date="2020-02" db="EMBL/GenBank/DDBJ databases">
        <authorList>
            <person name="Meier V. D."/>
        </authorList>
    </citation>
    <scope>NUCLEOTIDE SEQUENCE</scope>
    <source>
        <strain evidence="16">AVDCRST_MAG43</strain>
    </source>
</reference>
<comment type="domain">
    <text evidence="12">The C-terminal coiled-coil domain is crucial for aminoacylation activity.</text>
</comment>
<dbReference type="InterPro" id="IPR002303">
    <property type="entry name" value="Valyl-tRNA_ligase"/>
</dbReference>
<evidence type="ECO:0000256" key="5">
    <source>
        <dbReference type="ARBA" id="ARBA00022741"/>
    </source>
</evidence>
<dbReference type="Gene3D" id="3.40.50.620">
    <property type="entry name" value="HUPs"/>
    <property type="match status" value="3"/>
</dbReference>
<dbReference type="Pfam" id="PF10458">
    <property type="entry name" value="Val_tRNA-synt_C"/>
    <property type="match status" value="1"/>
</dbReference>
<name>A0A6J4V1Z9_9BACT</name>
<dbReference type="CDD" id="cd00817">
    <property type="entry name" value="ValRS_core"/>
    <property type="match status" value="1"/>
</dbReference>
<comment type="subcellular location">
    <subcellularLocation>
        <location evidence="1 12">Cytoplasm</location>
    </subcellularLocation>
</comment>
<evidence type="ECO:0000256" key="9">
    <source>
        <dbReference type="ARBA" id="ARBA00023146"/>
    </source>
</evidence>
<dbReference type="NCBIfam" id="TIGR00422">
    <property type="entry name" value="valS"/>
    <property type="match status" value="1"/>
</dbReference>
<feature type="domain" description="Methionyl/Valyl/Leucyl/Isoleucyl-tRNA synthetase anticodon-binding" evidence="14">
    <location>
        <begin position="628"/>
        <end position="766"/>
    </location>
</feature>
<comment type="function">
    <text evidence="12">Catalyzes the attachment of valine to tRNA(Val). As ValRS can inadvertently accommodate and process structurally similar amino acids such as threonine, to avoid such errors, it has a 'posttransfer' editing activity that hydrolyzes mischarged Thr-tRNA(Val) in a tRNA-dependent manner.</text>
</comment>
<evidence type="ECO:0000259" key="14">
    <source>
        <dbReference type="Pfam" id="PF08264"/>
    </source>
</evidence>
<dbReference type="GO" id="GO:0005829">
    <property type="term" value="C:cytosol"/>
    <property type="evidence" value="ECO:0007669"/>
    <property type="project" value="TreeGrafter"/>
</dbReference>
<proteinExistence type="inferred from homology"/>
<dbReference type="FunFam" id="3.40.50.620:FF:000032">
    <property type="entry name" value="Valine--tRNA ligase"/>
    <property type="match status" value="1"/>
</dbReference>
<comment type="subunit">
    <text evidence="2 12">Monomer.</text>
</comment>
<dbReference type="InterPro" id="IPR009080">
    <property type="entry name" value="tRNAsynth_Ia_anticodon-bd"/>
</dbReference>
<keyword evidence="4 12" id="KW-0436">Ligase</keyword>
<feature type="binding site" evidence="12">
    <location>
        <position position="543"/>
    </location>
    <ligand>
        <name>ATP</name>
        <dbReference type="ChEBI" id="CHEBI:30616"/>
    </ligand>
</feature>
<keyword evidence="9 12" id="KW-0030">Aminoacyl-tRNA synthetase</keyword>
<feature type="coiled-coil region" evidence="12">
    <location>
        <begin position="830"/>
        <end position="864"/>
    </location>
</feature>
<keyword evidence="5 12" id="KW-0547">Nucleotide-binding</keyword>
<dbReference type="PANTHER" id="PTHR11946">
    <property type="entry name" value="VALYL-TRNA SYNTHETASES"/>
    <property type="match status" value="1"/>
</dbReference>
<dbReference type="Gene3D" id="1.10.730.10">
    <property type="entry name" value="Isoleucyl-tRNA Synthetase, Domain 1"/>
    <property type="match status" value="1"/>
</dbReference>
<evidence type="ECO:0000256" key="7">
    <source>
        <dbReference type="ARBA" id="ARBA00022917"/>
    </source>
</evidence>
<comment type="catalytic activity">
    <reaction evidence="10 12">
        <text>tRNA(Val) + L-valine + ATP = L-valyl-tRNA(Val) + AMP + diphosphate</text>
        <dbReference type="Rhea" id="RHEA:10704"/>
        <dbReference type="Rhea" id="RHEA-COMP:9672"/>
        <dbReference type="Rhea" id="RHEA-COMP:9708"/>
        <dbReference type="ChEBI" id="CHEBI:30616"/>
        <dbReference type="ChEBI" id="CHEBI:33019"/>
        <dbReference type="ChEBI" id="CHEBI:57762"/>
        <dbReference type="ChEBI" id="CHEBI:78442"/>
        <dbReference type="ChEBI" id="CHEBI:78537"/>
        <dbReference type="ChEBI" id="CHEBI:456215"/>
        <dbReference type="EC" id="6.1.1.9"/>
    </reaction>
</comment>
<evidence type="ECO:0000256" key="4">
    <source>
        <dbReference type="ARBA" id="ARBA00022598"/>
    </source>
</evidence>